<feature type="transmembrane region" description="Helical" evidence="1">
    <location>
        <begin position="20"/>
        <end position="41"/>
    </location>
</feature>
<evidence type="ECO:0000256" key="1">
    <source>
        <dbReference type="SAM" id="Phobius"/>
    </source>
</evidence>
<organism evidence="2 3">
    <name type="scientific">Burkholderia cenocepacia</name>
    <dbReference type="NCBI Taxonomy" id="95486"/>
    <lineage>
        <taxon>Bacteria</taxon>
        <taxon>Pseudomonadati</taxon>
        <taxon>Pseudomonadota</taxon>
        <taxon>Betaproteobacteria</taxon>
        <taxon>Burkholderiales</taxon>
        <taxon>Burkholderiaceae</taxon>
        <taxon>Burkholderia</taxon>
        <taxon>Burkholderia cepacia complex</taxon>
    </lineage>
</organism>
<dbReference type="AlphaFoldDB" id="A0AAD0IXZ2"/>
<accession>A0AAD0IXZ2</accession>
<evidence type="ECO:0000313" key="3">
    <source>
        <dbReference type="Proteomes" id="UP000244809"/>
    </source>
</evidence>
<evidence type="ECO:0008006" key="4">
    <source>
        <dbReference type="Google" id="ProtNLM"/>
    </source>
</evidence>
<dbReference type="Proteomes" id="UP000244809">
    <property type="component" value="Chromosome 1"/>
</dbReference>
<keyword evidence="1" id="KW-1133">Transmembrane helix</keyword>
<protein>
    <recommendedName>
        <fullName evidence="4">Type VI secretion protein</fullName>
    </recommendedName>
</protein>
<gene>
    <name evidence="2" type="ORF">B9Z07_01205</name>
</gene>
<dbReference type="RefSeq" id="WP_034174907.1">
    <property type="nucleotide sequence ID" value="NZ_CADEUB010000001.1"/>
</dbReference>
<evidence type="ECO:0000313" key="2">
    <source>
        <dbReference type="EMBL" id="AWG27612.1"/>
    </source>
</evidence>
<keyword evidence="1" id="KW-0812">Transmembrane</keyword>
<sequence length="404" mass="43653">MPVELPELDPPDVPPRPPRASVWIGLLVVVMIVGAALALWTWPKGEPSDSAWFWVRVFGLPALTWCAMFGLRLHYYDEQMQRRQAERDVRAVEREKKLRFAREPLAVLACTYLIAPGSTAVASKIAGGKLALSARTSAAGIAAIRHTALELNESKEMPGRYRACFNALLEQIAGAVMAVPTRVPFSVQLLLPADADHDDLLDTWHSCWVANNLRPAPAKRLSIEQGVMIVDEWLDIRGGPSLECATLFVSVQLHDNPPQSSAEAAVGMLLAWAPLAERHGLTTRALLHRPVEMGASGLDAALSEVLLWGETTAAEINDLWQAGVPGRDQRALLQAASEAKLGVSQTAGLSGVHDVDLAIGHSGVSAGWLDLALGIEHAIQTGAPQLMAWHEGALRFAVARIPRV</sequence>
<reference evidence="2 3" key="1">
    <citation type="submission" date="2017-04" db="EMBL/GenBank/DDBJ databases">
        <title>Complete genome sequence of Burkholderia cenocepacia PC184 Midwest clone.</title>
        <authorList>
            <person name="Mulks M.H."/>
            <person name="Cooper V.S."/>
        </authorList>
    </citation>
    <scope>NUCLEOTIDE SEQUENCE [LARGE SCALE GENOMIC DNA]</scope>
    <source>
        <strain evidence="2 3">PC184 Mulks</strain>
    </source>
</reference>
<dbReference type="EMBL" id="CP021067">
    <property type="protein sequence ID" value="AWG27612.1"/>
    <property type="molecule type" value="Genomic_DNA"/>
</dbReference>
<feature type="transmembrane region" description="Helical" evidence="1">
    <location>
        <begin position="53"/>
        <end position="75"/>
    </location>
</feature>
<name>A0AAD0IXZ2_9BURK</name>
<proteinExistence type="predicted"/>
<keyword evidence="1" id="KW-0472">Membrane</keyword>